<dbReference type="InterPro" id="IPR015168">
    <property type="entry name" value="SsuA/THI5"/>
</dbReference>
<dbReference type="PANTHER" id="PTHR30024">
    <property type="entry name" value="ALIPHATIC SULFONATES-BINDING PROTEIN-RELATED"/>
    <property type="match status" value="1"/>
</dbReference>
<dbReference type="Proteomes" id="UP000048984">
    <property type="component" value="Unassembled WGS sequence"/>
</dbReference>
<keyword evidence="4" id="KW-1185">Reference proteome</keyword>
<dbReference type="EMBL" id="LJYW01000001">
    <property type="protein sequence ID" value="KPL51785.1"/>
    <property type="molecule type" value="Genomic_DNA"/>
</dbReference>
<dbReference type="SUPFAM" id="SSF53850">
    <property type="entry name" value="Periplasmic binding protein-like II"/>
    <property type="match status" value="1"/>
</dbReference>
<organism evidence="3 4">
    <name type="scientific">Prosthecodimorpha hirschii</name>
    <dbReference type="NCBI Taxonomy" id="665126"/>
    <lineage>
        <taxon>Bacteria</taxon>
        <taxon>Pseudomonadati</taxon>
        <taxon>Pseudomonadota</taxon>
        <taxon>Alphaproteobacteria</taxon>
        <taxon>Hyphomicrobiales</taxon>
        <taxon>Ancalomicrobiaceae</taxon>
        <taxon>Prosthecodimorpha</taxon>
    </lineage>
</organism>
<proteinExistence type="predicted"/>
<gene>
    <name evidence="3" type="ORF">ABB55_05695</name>
</gene>
<feature type="domain" description="SsuA/THI5-like" evidence="2">
    <location>
        <begin position="60"/>
        <end position="253"/>
    </location>
</feature>
<sequence>MVGFARRSVLALALATSAAALATGWGAGTAAAAERLKVGVLKFGTVSWETSVIKAHGLDAAAGVEIEIVELASNDAARIAFQAGEVDTIVSDVLWAARLTAENRPVVYIPFSATEGSIMVAAGSPIRTLADLKGKKIGVAGGALDKGWLLIQGYARQSAGIDLTRDAEPVFGAPPLLQQKLETGELDAALLFWNFAARLEAKGFRELMPFDEAARKFGIEGNVSLLGYVFRAGFAAEHPAALKGLAEASRKAKALLAGSEAEWQRIRPQMRAEDDATFQALRRRFLDGIPKRPVEAEQADARRLYAILAEIGGERLVGPARTLPDGIYWSGLKGGS</sequence>
<evidence type="ECO:0000313" key="4">
    <source>
        <dbReference type="Proteomes" id="UP000048984"/>
    </source>
</evidence>
<dbReference type="InterPro" id="IPR006311">
    <property type="entry name" value="TAT_signal"/>
</dbReference>
<evidence type="ECO:0000259" key="2">
    <source>
        <dbReference type="Pfam" id="PF09084"/>
    </source>
</evidence>
<keyword evidence="1" id="KW-0732">Signal</keyword>
<reference evidence="3 4" key="1">
    <citation type="submission" date="2015-09" db="EMBL/GenBank/DDBJ databases">
        <authorList>
            <consortium name="Swine Surveillance"/>
        </authorList>
    </citation>
    <scope>NUCLEOTIDE SEQUENCE [LARGE SCALE GENOMIC DNA]</scope>
    <source>
        <strain evidence="3 4">16</strain>
    </source>
</reference>
<reference evidence="3 4" key="2">
    <citation type="submission" date="2015-10" db="EMBL/GenBank/DDBJ databases">
        <title>Draft Genome Sequence of Prosthecomicrobium hirschii ATCC 27832.</title>
        <authorList>
            <person name="Daniel J."/>
            <person name="Givan S.A."/>
            <person name="Brun Y.V."/>
            <person name="Brown P.J."/>
        </authorList>
    </citation>
    <scope>NUCLEOTIDE SEQUENCE [LARGE SCALE GENOMIC DNA]</scope>
    <source>
        <strain evidence="3 4">16</strain>
    </source>
</reference>
<dbReference type="PANTHER" id="PTHR30024:SF48">
    <property type="entry name" value="ABC TRANSPORTER SUBSTRATE-BINDING PROTEIN"/>
    <property type="match status" value="1"/>
</dbReference>
<dbReference type="Pfam" id="PF09084">
    <property type="entry name" value="NMT1"/>
    <property type="match status" value="1"/>
</dbReference>
<dbReference type="RefSeq" id="WP_054357948.1">
    <property type="nucleotide sequence ID" value="NZ_LJYW01000001.1"/>
</dbReference>
<evidence type="ECO:0000313" key="3">
    <source>
        <dbReference type="EMBL" id="KPL51785.1"/>
    </source>
</evidence>
<dbReference type="STRING" id="665126.ABB55_05695"/>
<feature type="chain" id="PRO_5006025664" evidence="1">
    <location>
        <begin position="23"/>
        <end position="336"/>
    </location>
</feature>
<dbReference type="Gene3D" id="3.40.190.10">
    <property type="entry name" value="Periplasmic binding protein-like II"/>
    <property type="match status" value="2"/>
</dbReference>
<accession>A0A0N8GEK6</accession>
<name>A0A0N8GEK6_9HYPH</name>
<protein>
    <submittedName>
        <fullName evidence="3">ABC transporter substrate-binding protein</fullName>
    </submittedName>
</protein>
<comment type="caution">
    <text evidence="3">The sequence shown here is derived from an EMBL/GenBank/DDBJ whole genome shotgun (WGS) entry which is preliminary data.</text>
</comment>
<dbReference type="PROSITE" id="PS51318">
    <property type="entry name" value="TAT"/>
    <property type="match status" value="1"/>
</dbReference>
<evidence type="ECO:0000256" key="1">
    <source>
        <dbReference type="SAM" id="SignalP"/>
    </source>
</evidence>
<dbReference type="AlphaFoldDB" id="A0A0N8GEK6"/>
<feature type="signal peptide" evidence="1">
    <location>
        <begin position="1"/>
        <end position="22"/>
    </location>
</feature>